<organism evidence="1">
    <name type="scientific">Arion vulgaris</name>
    <dbReference type="NCBI Taxonomy" id="1028688"/>
    <lineage>
        <taxon>Eukaryota</taxon>
        <taxon>Metazoa</taxon>
        <taxon>Spiralia</taxon>
        <taxon>Lophotrochozoa</taxon>
        <taxon>Mollusca</taxon>
        <taxon>Gastropoda</taxon>
        <taxon>Heterobranchia</taxon>
        <taxon>Euthyneura</taxon>
        <taxon>Panpulmonata</taxon>
        <taxon>Eupulmonata</taxon>
        <taxon>Stylommatophora</taxon>
        <taxon>Helicina</taxon>
        <taxon>Arionoidea</taxon>
        <taxon>Arionidae</taxon>
        <taxon>Arion</taxon>
    </lineage>
</organism>
<evidence type="ECO:0000313" key="1">
    <source>
        <dbReference type="EMBL" id="CEK91106.1"/>
    </source>
</evidence>
<feature type="non-terminal residue" evidence="1">
    <location>
        <position position="1"/>
    </location>
</feature>
<dbReference type="EMBL" id="HACG01044241">
    <property type="protein sequence ID" value="CEK91106.1"/>
    <property type="molecule type" value="Transcribed_RNA"/>
</dbReference>
<dbReference type="AlphaFoldDB" id="A0A0B7BFL8"/>
<proteinExistence type="predicted"/>
<evidence type="ECO:0008006" key="2">
    <source>
        <dbReference type="Google" id="ProtNLM"/>
    </source>
</evidence>
<protein>
    <recommendedName>
        <fullName evidence="2">C2H2-type domain-containing protein</fullName>
    </recommendedName>
</protein>
<dbReference type="PANTHER" id="PTHR46954">
    <property type="entry name" value="C2H2-TYPE DOMAIN-CONTAINING PROTEIN"/>
    <property type="match status" value="1"/>
</dbReference>
<accession>A0A0B7BFL8</accession>
<reference evidence="1" key="1">
    <citation type="submission" date="2014-12" db="EMBL/GenBank/DDBJ databases">
        <title>Insight into the proteome of Arion vulgaris.</title>
        <authorList>
            <person name="Aradska J."/>
            <person name="Bulat T."/>
            <person name="Smidak R."/>
            <person name="Sarate P."/>
            <person name="Gangsoo J."/>
            <person name="Sialana F."/>
            <person name="Bilban M."/>
            <person name="Lubec G."/>
        </authorList>
    </citation>
    <scope>NUCLEOTIDE SEQUENCE</scope>
    <source>
        <tissue evidence="1">Skin</tissue>
    </source>
</reference>
<name>A0A0B7BFL8_9EUPU</name>
<gene>
    <name evidence="1" type="primary">ORF181052</name>
</gene>
<sequence>ELKEKKIKVDELEKKLKRKKYEQEKQKIFRKKKKETLCQICAENPDLGSKLKIRQKAGRPTIEEDQPLLSKTIVDIALYGSAAHEKRQSDIYRSVRTLIDLTEQLKNEGFQINRSAAYTRLMPKRSLSSEGKRHVTTVPVKLIRAQNDAHSKHIDGRFCTATLNHLEEVASMLGPGEVCFISQDDKARVPIGLTAANKQAPFLMHVEYRVTLPDHDWVVAAKHKLIPSVYAGIEIQKDGLGKPEAVTYSGPTYIAIRSGKHCSSSAYAHGLDYERLLELEEFDIITKDQSNKLVKPVLMLSVDGGPDENPRYQKVIDVAIHHFLKQNLDALFVATNAPGRSAFNRVERRMAPLSRELSGLILPHEHFGSHLDSQGRTIDEELEKSNFKYAGETLSEEWTQATLDNFPTVAEYIVPEVSELETESLLTKDQDWYKNHVRTSQYFLQIVKCHNENCCQPIRSSYFDIVADRFLPPPIPVCQTTGGLKAPDASESDLHRFPSLFFNQSLKLDNMLPRSAKAFKILPYDLYCPSIQSSLVERICKICHLYVASQVMLKKHVQLHRQRDLGPGQLAHAPPQPQRIRPVQVAAKRHIELMAFIAHREMLSAEWLDEDDVDLSDMLVPEGDINDKSATMPIVTIEEHLASPWEDDRR</sequence>
<dbReference type="PANTHER" id="PTHR46954:SF1">
    <property type="entry name" value="C2H2-TYPE DOMAIN-CONTAINING PROTEIN"/>
    <property type="match status" value="1"/>
</dbReference>